<feature type="non-terminal residue" evidence="1">
    <location>
        <position position="1"/>
    </location>
</feature>
<protein>
    <submittedName>
        <fullName evidence="1">Uncharacterized protein</fullName>
    </submittedName>
</protein>
<dbReference type="OrthoDB" id="10365940at2759"/>
<evidence type="ECO:0000313" key="2">
    <source>
        <dbReference type="Proteomes" id="UP000887116"/>
    </source>
</evidence>
<reference evidence="1" key="1">
    <citation type="submission" date="2020-07" db="EMBL/GenBank/DDBJ databases">
        <title>Multicomponent nature underlies the extraordinary mechanical properties of spider dragline silk.</title>
        <authorList>
            <person name="Kono N."/>
            <person name="Nakamura H."/>
            <person name="Mori M."/>
            <person name="Yoshida Y."/>
            <person name="Ohtoshi R."/>
            <person name="Malay A.D."/>
            <person name="Moran D.A.P."/>
            <person name="Tomita M."/>
            <person name="Numata K."/>
            <person name="Arakawa K."/>
        </authorList>
    </citation>
    <scope>NUCLEOTIDE SEQUENCE</scope>
</reference>
<proteinExistence type="predicted"/>
<name>A0A8X6HT79_TRICU</name>
<dbReference type="Proteomes" id="UP000887116">
    <property type="component" value="Unassembled WGS sequence"/>
</dbReference>
<evidence type="ECO:0000313" key="1">
    <source>
        <dbReference type="EMBL" id="GFR29504.1"/>
    </source>
</evidence>
<dbReference type="AlphaFoldDB" id="A0A8X6HT79"/>
<comment type="caution">
    <text evidence="1">The sequence shown here is derived from an EMBL/GenBank/DDBJ whole genome shotgun (WGS) entry which is preliminary data.</text>
</comment>
<sequence>SPSGGTKKPAPLINRAAEHVDNLPRRSFLVWEMHVSKQPFRLALKAGSEEIWALPIIIIIGSCTPFANINPFVLLPCAETSSTLHVTNHVLYRGYERVKLGGLRKFSLLRTFSCGEFPLTFERYQE</sequence>
<keyword evidence="2" id="KW-1185">Reference proteome</keyword>
<accession>A0A8X6HT79</accession>
<organism evidence="1 2">
    <name type="scientific">Trichonephila clavata</name>
    <name type="common">Joro spider</name>
    <name type="synonym">Nephila clavata</name>
    <dbReference type="NCBI Taxonomy" id="2740835"/>
    <lineage>
        <taxon>Eukaryota</taxon>
        <taxon>Metazoa</taxon>
        <taxon>Ecdysozoa</taxon>
        <taxon>Arthropoda</taxon>
        <taxon>Chelicerata</taxon>
        <taxon>Arachnida</taxon>
        <taxon>Araneae</taxon>
        <taxon>Araneomorphae</taxon>
        <taxon>Entelegynae</taxon>
        <taxon>Araneoidea</taxon>
        <taxon>Nephilidae</taxon>
        <taxon>Trichonephila</taxon>
    </lineage>
</organism>
<gene>
    <name evidence="1" type="ORF">TNCT_160631</name>
</gene>
<dbReference type="EMBL" id="BMAO01029117">
    <property type="protein sequence ID" value="GFR29504.1"/>
    <property type="molecule type" value="Genomic_DNA"/>
</dbReference>